<dbReference type="GO" id="GO:0032259">
    <property type="term" value="P:methylation"/>
    <property type="evidence" value="ECO:0007669"/>
    <property type="project" value="UniProtKB-KW"/>
</dbReference>
<dbReference type="Proteomes" id="UP000537130">
    <property type="component" value="Unassembled WGS sequence"/>
</dbReference>
<keyword evidence="3" id="KW-1185">Reference proteome</keyword>
<dbReference type="SUPFAM" id="SSF53335">
    <property type="entry name" value="S-adenosyl-L-methionine-dependent methyltransferases"/>
    <property type="match status" value="1"/>
</dbReference>
<dbReference type="CDD" id="cd02440">
    <property type="entry name" value="AdoMet_MTases"/>
    <property type="match status" value="1"/>
</dbReference>
<dbReference type="Gene3D" id="1.10.30.50">
    <property type="match status" value="1"/>
</dbReference>
<dbReference type="PANTHER" id="PTHR43861">
    <property type="entry name" value="TRANS-ACONITATE 2-METHYLTRANSFERASE-RELATED"/>
    <property type="match status" value="1"/>
</dbReference>
<dbReference type="AlphaFoldDB" id="A0A7W4Z6G1"/>
<name>A0A7W4Z6G1_9GAMM</name>
<dbReference type="InterPro" id="IPR029063">
    <property type="entry name" value="SAM-dependent_MTases_sf"/>
</dbReference>
<dbReference type="Gene3D" id="3.40.50.150">
    <property type="entry name" value="Vaccinia Virus protein VP39"/>
    <property type="match status" value="1"/>
</dbReference>
<dbReference type="Pfam" id="PF13395">
    <property type="entry name" value="HNH_4"/>
    <property type="match status" value="1"/>
</dbReference>
<dbReference type="InterPro" id="IPR003615">
    <property type="entry name" value="HNH_nuc"/>
</dbReference>
<reference evidence="2 3" key="1">
    <citation type="submission" date="2020-08" db="EMBL/GenBank/DDBJ databases">
        <title>Genomic Encyclopedia of Type Strains, Phase III (KMG-III): the genomes of soil and plant-associated and newly described type strains.</title>
        <authorList>
            <person name="Whitman W."/>
        </authorList>
    </citation>
    <scope>NUCLEOTIDE SEQUENCE [LARGE SCALE GENOMIC DNA]</scope>
    <source>
        <strain evidence="2 3">CECT 8654</strain>
    </source>
</reference>
<feature type="domain" description="HNH nuclease" evidence="1">
    <location>
        <begin position="457"/>
        <end position="495"/>
    </location>
</feature>
<keyword evidence="2" id="KW-0808">Transferase</keyword>
<gene>
    <name evidence="2" type="ORF">FHR99_002456</name>
</gene>
<protein>
    <submittedName>
        <fullName evidence="2">SAM-dependent methyltransferase</fullName>
    </submittedName>
</protein>
<organism evidence="2 3">
    <name type="scientific">Litorivivens lipolytica</name>
    <dbReference type="NCBI Taxonomy" id="1524264"/>
    <lineage>
        <taxon>Bacteria</taxon>
        <taxon>Pseudomonadati</taxon>
        <taxon>Pseudomonadota</taxon>
        <taxon>Gammaproteobacteria</taxon>
        <taxon>Litorivivens</taxon>
    </lineage>
</organism>
<keyword evidence="2" id="KW-0489">Methyltransferase</keyword>
<dbReference type="GO" id="GO:0008168">
    <property type="term" value="F:methyltransferase activity"/>
    <property type="evidence" value="ECO:0007669"/>
    <property type="project" value="UniProtKB-KW"/>
</dbReference>
<accession>A0A7W4Z6G1</accession>
<comment type="caution">
    <text evidence="2">The sequence shown here is derived from an EMBL/GenBank/DDBJ whole genome shotgun (WGS) entry which is preliminary data.</text>
</comment>
<dbReference type="EMBL" id="JACHWY010000003">
    <property type="protein sequence ID" value="MBB3048182.1"/>
    <property type="molecule type" value="Genomic_DNA"/>
</dbReference>
<evidence type="ECO:0000313" key="3">
    <source>
        <dbReference type="Proteomes" id="UP000537130"/>
    </source>
</evidence>
<sequence>MERKGASKTIDFYNRNATSLYNQYQSLTTEQVHGAWLTDYAPSKGVVLDVGAGSGRDANYFADKGLDVIAVEPSTELGELGKSLTGTGSVKWLNDHLPDMTSVIGLQLKYDLILVSAVWMHIPPKDRPRAFRKLANLLKAGGKLVISLRHGQPDSERPMFDVSAEELERLARQQGLAIERVIDASDELNRSDVQWQTVVLRLPDDGTGAFPLLRSILINDSKSSTYKLALLRSLMRIADGNPGAVLERHEGRVTLPLGLVSLYWARQYKLLLDANIQQSSNPNKGLGFVTDRGWERISHFSSLDFAVGNTFHGDDAAALNTTLKDISRTIQKMPARYITFPGSDRVIFEVEIPRSTHKPDNLHLNLETLARYGRISIPESIWDMMARYSCWIEPALINEWVNVMRDYKNNTALMKHELIKHLEWQDAVRTTQLVRAKIQELNRTASVRCVWSGSKLTGKYDVDHCLPFARWPNNDLWNLLPTKTTINASKRDRIPTETRFRDSKNRILEWWGEAWEGENSERFYTEANLSLPGLNHSTHSINDVYEALTMQSMRLAEFQSIERW</sequence>
<proteinExistence type="predicted"/>
<evidence type="ECO:0000259" key="1">
    <source>
        <dbReference type="Pfam" id="PF13395"/>
    </source>
</evidence>
<evidence type="ECO:0000313" key="2">
    <source>
        <dbReference type="EMBL" id="MBB3048182.1"/>
    </source>
</evidence>
<dbReference type="Pfam" id="PF13489">
    <property type="entry name" value="Methyltransf_23"/>
    <property type="match status" value="1"/>
</dbReference>
<dbReference type="RefSeq" id="WP_183410984.1">
    <property type="nucleotide sequence ID" value="NZ_JACHWY010000003.1"/>
</dbReference>